<evidence type="ECO:0000256" key="4">
    <source>
        <dbReference type="ARBA" id="ARBA00022989"/>
    </source>
</evidence>
<evidence type="ECO:0000256" key="3">
    <source>
        <dbReference type="ARBA" id="ARBA00022692"/>
    </source>
</evidence>
<feature type="transmembrane region" description="Helical" evidence="8">
    <location>
        <begin position="193"/>
        <end position="212"/>
    </location>
</feature>
<dbReference type="GO" id="GO:0015990">
    <property type="term" value="P:electron transport coupled proton transport"/>
    <property type="evidence" value="ECO:0007669"/>
    <property type="project" value="TreeGrafter"/>
</dbReference>
<accession>G8DUC8</accession>
<feature type="transmembrane region" description="Helical" evidence="8">
    <location>
        <begin position="329"/>
        <end position="352"/>
    </location>
</feature>
<dbReference type="GO" id="GO:0042773">
    <property type="term" value="P:ATP synthesis coupled electron transport"/>
    <property type="evidence" value="ECO:0007669"/>
    <property type="project" value="InterPro"/>
</dbReference>
<dbReference type="GO" id="GO:0008137">
    <property type="term" value="F:NADH dehydrogenase (ubiquinone) activity"/>
    <property type="evidence" value="ECO:0007669"/>
    <property type="project" value="UniProtKB-EC"/>
</dbReference>
<feature type="transmembrane region" description="Helical" evidence="8">
    <location>
        <begin position="406"/>
        <end position="426"/>
    </location>
</feature>
<dbReference type="PANTHER" id="PTHR42829:SF2">
    <property type="entry name" value="NADH-UBIQUINONE OXIDOREDUCTASE CHAIN 5"/>
    <property type="match status" value="1"/>
</dbReference>
<keyword evidence="3 8" id="KW-0812">Transmembrane</keyword>
<evidence type="ECO:0000256" key="2">
    <source>
        <dbReference type="ARBA" id="ARBA00012944"/>
    </source>
</evidence>
<feature type="transmembrane region" description="Helical" evidence="8">
    <location>
        <begin position="243"/>
        <end position="267"/>
    </location>
</feature>
<dbReference type="AlphaFoldDB" id="G8DUC8"/>
<gene>
    <name evidence="10" type="primary">nad5</name>
</gene>
<feature type="transmembrane region" description="Helical" evidence="8">
    <location>
        <begin position="129"/>
        <end position="151"/>
    </location>
</feature>
<feature type="domain" description="NADH:quinone oxidoreductase/Mrp antiporter transmembrane" evidence="9">
    <location>
        <begin position="65"/>
        <end position="334"/>
    </location>
</feature>
<dbReference type="GO" id="GO:0003954">
    <property type="term" value="F:NADH dehydrogenase activity"/>
    <property type="evidence" value="ECO:0007669"/>
    <property type="project" value="TreeGrafter"/>
</dbReference>
<feature type="transmembrane region" description="Helical" evidence="8">
    <location>
        <begin position="46"/>
        <end position="62"/>
    </location>
</feature>
<evidence type="ECO:0000256" key="8">
    <source>
        <dbReference type="SAM" id="Phobius"/>
    </source>
</evidence>
<sequence>MTVSLELRIDWMAALFVATIFLISGCVGFFMNIYMSGEDSVVRFNIMLYLFILSMIVLVVASSMPVVMLGWDWLGVTSFLLVMYYEGKKSFDAAMITGLTNRIGDALLICSLAGMCFSFDLSLDMKPYCWGLIFVVGCATKSAQVPFSSWLPAAMMAPTPVSSLVHSSTLVTAGIYLLIRSNLVWMNSNTTCSLLMVAGLSTTVMAGVMAVTESDMKKVIALSTLSQLGLMAFSLGLGEVKLAFLHLLCHAFFKAGMFLSVGSMISYNSGNQSFNTFSVATMNLCPAAMMGLFMGSISLAGIPGTAGYISKESIIASGYNCTPWLSSFLLWLSVALTTLYSLRVILGLTMIVKSGMPNFSMSREVFSLSVPGVVLVFMGLVGGELVLLSSSGGFFFEASSSSEAWFIPYLMILTGTLMAVSLKFFYSMFYELSFKWIYSMLFLDSVSRSALSNKASVSFLYASKEGENMAEVIIPKAVFGTGLQYLSSIHNLVQKSSVPSGVASGVSVFVVWFLI</sequence>
<evidence type="ECO:0000259" key="9">
    <source>
        <dbReference type="Pfam" id="PF00361"/>
    </source>
</evidence>
<comment type="subcellular location">
    <subcellularLocation>
        <location evidence="1">Membrane</location>
        <topology evidence="1">Multi-pass membrane protein</topology>
    </subcellularLocation>
</comment>
<reference evidence="10" key="1">
    <citation type="journal article" date="2011" name="BMC Res. Notes">
        <title>Complete mitochondrial DNA sequence of the European flat oyster Ostrea edulis confirms Ostreidae classification.</title>
        <authorList>
            <person name="Danic-Tchaleu G."/>
            <person name="Heurtebise S."/>
            <person name="Morga B."/>
            <person name="Lapegue S."/>
        </authorList>
    </citation>
    <scope>NUCLEOTIDE SEQUENCE</scope>
</reference>
<feature type="transmembrane region" description="Helical" evidence="8">
    <location>
        <begin position="163"/>
        <end position="181"/>
    </location>
</feature>
<proteinExistence type="predicted"/>
<evidence type="ECO:0000256" key="7">
    <source>
        <dbReference type="ARBA" id="ARBA00049551"/>
    </source>
</evidence>
<dbReference type="EMBL" id="JF274008">
    <property type="protein sequence ID" value="ADZ62098.1"/>
    <property type="molecule type" value="Genomic_DNA"/>
</dbReference>
<dbReference type="PRINTS" id="PR01434">
    <property type="entry name" value="NADHDHGNASE5"/>
</dbReference>
<organism evidence="10">
    <name type="scientific">Ostrea edulis</name>
    <name type="common">Native oyster</name>
    <name type="synonym">European flat oyster</name>
    <dbReference type="NCBI Taxonomy" id="37623"/>
    <lineage>
        <taxon>Eukaryota</taxon>
        <taxon>Metazoa</taxon>
        <taxon>Spiralia</taxon>
        <taxon>Lophotrochozoa</taxon>
        <taxon>Mollusca</taxon>
        <taxon>Bivalvia</taxon>
        <taxon>Autobranchia</taxon>
        <taxon>Pteriomorphia</taxon>
        <taxon>Ostreida</taxon>
        <taxon>Ostreoidea</taxon>
        <taxon>Ostreidae</taxon>
        <taxon>Ostrea</taxon>
    </lineage>
</organism>
<feature type="transmembrane region" description="Helical" evidence="8">
    <location>
        <begin position="12"/>
        <end position="34"/>
    </location>
</feature>
<dbReference type="GeneID" id="11341130"/>
<dbReference type="CTD" id="67122142"/>
<dbReference type="InterPro" id="IPR003945">
    <property type="entry name" value="NU5C-like"/>
</dbReference>
<feature type="transmembrane region" description="Helical" evidence="8">
    <location>
        <begin position="364"/>
        <end position="386"/>
    </location>
</feature>
<geneLocation type="mitochondrion" evidence="10"/>
<dbReference type="GO" id="GO:0016020">
    <property type="term" value="C:membrane"/>
    <property type="evidence" value="ECO:0007669"/>
    <property type="project" value="UniProtKB-SubCell"/>
</dbReference>
<comment type="catalytic activity">
    <reaction evidence="7">
        <text>a ubiquinone + NADH + 5 H(+)(in) = a ubiquinol + NAD(+) + 4 H(+)(out)</text>
        <dbReference type="Rhea" id="RHEA:29091"/>
        <dbReference type="Rhea" id="RHEA-COMP:9565"/>
        <dbReference type="Rhea" id="RHEA-COMP:9566"/>
        <dbReference type="ChEBI" id="CHEBI:15378"/>
        <dbReference type="ChEBI" id="CHEBI:16389"/>
        <dbReference type="ChEBI" id="CHEBI:17976"/>
        <dbReference type="ChEBI" id="CHEBI:57540"/>
        <dbReference type="ChEBI" id="CHEBI:57945"/>
        <dbReference type="EC" id="7.1.1.2"/>
    </reaction>
</comment>
<keyword evidence="10" id="KW-0496">Mitochondrion</keyword>
<keyword evidence="5 8" id="KW-0472">Membrane</keyword>
<dbReference type="PANTHER" id="PTHR42829">
    <property type="entry name" value="NADH-UBIQUINONE OXIDOREDUCTASE CHAIN 5"/>
    <property type="match status" value="1"/>
</dbReference>
<dbReference type="RefSeq" id="YP_004934942.1">
    <property type="nucleotide sequence ID" value="NC_016180.1"/>
</dbReference>
<dbReference type="EC" id="7.1.1.2" evidence="2"/>
<name>G8DUC8_OSTED</name>
<evidence type="ECO:0000256" key="5">
    <source>
        <dbReference type="ARBA" id="ARBA00023136"/>
    </source>
</evidence>
<protein>
    <recommendedName>
        <fullName evidence="2">NADH:ubiquinone reductase (H(+)-translocating)</fullName>
        <ecNumber evidence="2">7.1.1.2</ecNumber>
    </recommendedName>
    <alternativeName>
        <fullName evidence="6">NADH dehydrogenase subunit 5</fullName>
    </alternativeName>
</protein>
<evidence type="ECO:0000313" key="10">
    <source>
        <dbReference type="EMBL" id="ADZ62098.1"/>
    </source>
</evidence>
<dbReference type="Pfam" id="PF00361">
    <property type="entry name" value="Proton_antipo_M"/>
    <property type="match status" value="1"/>
</dbReference>
<evidence type="ECO:0000256" key="6">
    <source>
        <dbReference type="ARBA" id="ARBA00031027"/>
    </source>
</evidence>
<evidence type="ECO:0000256" key="1">
    <source>
        <dbReference type="ARBA" id="ARBA00004141"/>
    </source>
</evidence>
<feature type="transmembrane region" description="Helical" evidence="8">
    <location>
        <begin position="287"/>
        <end position="309"/>
    </location>
</feature>
<keyword evidence="4 8" id="KW-1133">Transmembrane helix</keyword>
<dbReference type="InterPro" id="IPR001750">
    <property type="entry name" value="ND/Mrp_TM"/>
</dbReference>